<dbReference type="GO" id="GO:0016887">
    <property type="term" value="F:ATP hydrolysis activity"/>
    <property type="evidence" value="ECO:0007669"/>
    <property type="project" value="InterPro"/>
</dbReference>
<evidence type="ECO:0000313" key="10">
    <source>
        <dbReference type="Proteomes" id="UP000244906"/>
    </source>
</evidence>
<dbReference type="InterPro" id="IPR017871">
    <property type="entry name" value="ABC_transporter-like_CS"/>
</dbReference>
<dbReference type="PIRSF" id="PIRSF039085">
    <property type="entry name" value="ABC_ATPase_HisP"/>
    <property type="match status" value="1"/>
</dbReference>
<dbReference type="EMBL" id="QDDL01000002">
    <property type="protein sequence ID" value="PVZ70327.1"/>
    <property type="molecule type" value="Genomic_DNA"/>
</dbReference>
<accession>A0A2V1GYB8</accession>
<dbReference type="SUPFAM" id="SSF52540">
    <property type="entry name" value="P-loop containing nucleoside triphosphate hydrolases"/>
    <property type="match status" value="1"/>
</dbReference>
<evidence type="ECO:0000313" key="9">
    <source>
        <dbReference type="EMBL" id="PVZ70327.1"/>
    </source>
</evidence>
<comment type="subcellular location">
    <subcellularLocation>
        <location evidence="1">Cell inner membrane</location>
        <topology evidence="1">Peripheral membrane protein</topology>
    </subcellularLocation>
</comment>
<keyword evidence="3" id="KW-0813">Transport</keyword>
<comment type="caution">
    <text evidence="9">The sequence shown here is derived from an EMBL/GenBank/DDBJ whole genome shotgun (WGS) entry which is preliminary data.</text>
</comment>
<dbReference type="Gene3D" id="3.40.50.300">
    <property type="entry name" value="P-loop containing nucleotide triphosphate hydrolases"/>
    <property type="match status" value="1"/>
</dbReference>
<dbReference type="InterPro" id="IPR027417">
    <property type="entry name" value="P-loop_NTPase"/>
</dbReference>
<keyword evidence="4" id="KW-1003">Cell membrane</keyword>
<evidence type="ECO:0000256" key="3">
    <source>
        <dbReference type="ARBA" id="ARBA00022448"/>
    </source>
</evidence>
<dbReference type="GO" id="GO:0005524">
    <property type="term" value="F:ATP binding"/>
    <property type="evidence" value="ECO:0007669"/>
    <property type="project" value="UniProtKB-KW"/>
</dbReference>
<feature type="domain" description="ABC transporter" evidence="8">
    <location>
        <begin position="5"/>
        <end position="242"/>
    </location>
</feature>
<dbReference type="CDD" id="cd03262">
    <property type="entry name" value="ABC_HisP_GlnQ"/>
    <property type="match status" value="1"/>
</dbReference>
<dbReference type="InterPro" id="IPR050086">
    <property type="entry name" value="MetN_ABC_transporter-like"/>
</dbReference>
<organism evidence="9 10">
    <name type="scientific">Pelagibaculum spongiae</name>
    <dbReference type="NCBI Taxonomy" id="2080658"/>
    <lineage>
        <taxon>Bacteria</taxon>
        <taxon>Pseudomonadati</taxon>
        <taxon>Pseudomonadota</taxon>
        <taxon>Gammaproteobacteria</taxon>
        <taxon>Oceanospirillales</taxon>
        <taxon>Pelagibaculum</taxon>
    </lineage>
</organism>
<evidence type="ECO:0000256" key="7">
    <source>
        <dbReference type="ARBA" id="ARBA00023136"/>
    </source>
</evidence>
<gene>
    <name evidence="9" type="ORF">DC094_06950</name>
</gene>
<dbReference type="RefSeq" id="WP_116686400.1">
    <property type="nucleotide sequence ID" value="NZ_CAWNYD010000002.1"/>
</dbReference>
<proteinExistence type="inferred from homology"/>
<name>A0A2V1GYB8_9GAMM</name>
<keyword evidence="10" id="KW-1185">Reference proteome</keyword>
<dbReference type="OrthoDB" id="9802264at2"/>
<evidence type="ECO:0000259" key="8">
    <source>
        <dbReference type="PROSITE" id="PS50893"/>
    </source>
</evidence>
<dbReference type="Pfam" id="PF00005">
    <property type="entry name" value="ABC_tran"/>
    <property type="match status" value="1"/>
</dbReference>
<protein>
    <submittedName>
        <fullName evidence="9">Amino acid ABC transporter ATP-binding protein</fullName>
    </submittedName>
</protein>
<keyword evidence="6 9" id="KW-0067">ATP-binding</keyword>
<dbReference type="Proteomes" id="UP000244906">
    <property type="component" value="Unassembled WGS sequence"/>
</dbReference>
<dbReference type="PANTHER" id="PTHR43166">
    <property type="entry name" value="AMINO ACID IMPORT ATP-BINDING PROTEIN"/>
    <property type="match status" value="1"/>
</dbReference>
<dbReference type="InterPro" id="IPR003593">
    <property type="entry name" value="AAA+_ATPase"/>
</dbReference>
<dbReference type="InterPro" id="IPR003439">
    <property type="entry name" value="ABC_transporter-like_ATP-bd"/>
</dbReference>
<dbReference type="PROSITE" id="PS00211">
    <property type="entry name" value="ABC_TRANSPORTER_1"/>
    <property type="match status" value="1"/>
</dbReference>
<dbReference type="InterPro" id="IPR030679">
    <property type="entry name" value="ABC_ATPase_HisP-typ"/>
</dbReference>
<evidence type="ECO:0000256" key="6">
    <source>
        <dbReference type="ARBA" id="ARBA00022840"/>
    </source>
</evidence>
<sequence length="247" mass="27650">MSVLAEVKDLSKSFDDLLILDRIDLSIEQGEIVVVLGPSGSGKSTLLRCLNFLEMPEKGKIRIADQQVNVEKISQKEILKLRRKTAFVFQNYALFKNKTALENITEALIVVKGINKSKATERAKKILADVGLSDKENAWPSALSGGQQQRIGIGRAMALDADLMLFDEPTSALDPEKVHEVLDLMQQLAEQRRTMIVVTHEIPFARKVADRILFMDGGRIVEQGTPEQVLDNPQDPRTKDFLRRVLS</sequence>
<dbReference type="SMART" id="SM00382">
    <property type="entry name" value="AAA"/>
    <property type="match status" value="1"/>
</dbReference>
<dbReference type="GO" id="GO:0015424">
    <property type="term" value="F:ABC-type amino acid transporter activity"/>
    <property type="evidence" value="ECO:0007669"/>
    <property type="project" value="InterPro"/>
</dbReference>
<dbReference type="AlphaFoldDB" id="A0A2V1GYB8"/>
<comment type="similarity">
    <text evidence="2">Belongs to the ABC transporter superfamily.</text>
</comment>
<evidence type="ECO:0000256" key="1">
    <source>
        <dbReference type="ARBA" id="ARBA00004417"/>
    </source>
</evidence>
<evidence type="ECO:0000256" key="2">
    <source>
        <dbReference type="ARBA" id="ARBA00005417"/>
    </source>
</evidence>
<keyword evidence="7" id="KW-0472">Membrane</keyword>
<keyword evidence="5" id="KW-0547">Nucleotide-binding</keyword>
<dbReference type="GO" id="GO:0005886">
    <property type="term" value="C:plasma membrane"/>
    <property type="evidence" value="ECO:0007669"/>
    <property type="project" value="UniProtKB-SubCell"/>
</dbReference>
<reference evidence="9 10" key="1">
    <citation type="submission" date="2018-04" db="EMBL/GenBank/DDBJ databases">
        <title>Thalassorhabdus spongiae gen. nov., sp. nov., isolated from a marine sponge in South-West Iceland.</title>
        <authorList>
            <person name="Knobloch S."/>
            <person name="Daussin A."/>
            <person name="Johannsson R."/>
            <person name="Marteinsson V.T."/>
        </authorList>
    </citation>
    <scope>NUCLEOTIDE SEQUENCE [LARGE SCALE GENOMIC DNA]</scope>
    <source>
        <strain evidence="9 10">Hp12</strain>
    </source>
</reference>
<dbReference type="PROSITE" id="PS50893">
    <property type="entry name" value="ABC_TRANSPORTER_2"/>
    <property type="match status" value="1"/>
</dbReference>
<evidence type="ECO:0000256" key="4">
    <source>
        <dbReference type="ARBA" id="ARBA00022475"/>
    </source>
</evidence>
<dbReference type="PANTHER" id="PTHR43166:SF35">
    <property type="entry name" value="L-CYSTINE IMPORT ATP-BINDING PROTEIN TCYN"/>
    <property type="match status" value="1"/>
</dbReference>
<evidence type="ECO:0000256" key="5">
    <source>
        <dbReference type="ARBA" id="ARBA00022741"/>
    </source>
</evidence>